<name>A0AAE0BBQ5_9CHLO</name>
<dbReference type="AlphaFoldDB" id="A0AAE0BBQ5"/>
<proteinExistence type="predicted"/>
<feature type="compositionally biased region" description="Basic and acidic residues" evidence="1">
    <location>
        <begin position="804"/>
        <end position="815"/>
    </location>
</feature>
<feature type="compositionally biased region" description="Basic and acidic residues" evidence="1">
    <location>
        <begin position="831"/>
        <end position="843"/>
    </location>
</feature>
<gene>
    <name evidence="2" type="ORF">CYMTET_56058</name>
</gene>
<dbReference type="EMBL" id="LGRX02035655">
    <property type="protein sequence ID" value="KAK3233666.1"/>
    <property type="molecule type" value="Genomic_DNA"/>
</dbReference>
<protein>
    <submittedName>
        <fullName evidence="2">Uncharacterized protein</fullName>
    </submittedName>
</protein>
<evidence type="ECO:0000313" key="3">
    <source>
        <dbReference type="Proteomes" id="UP001190700"/>
    </source>
</evidence>
<evidence type="ECO:0000313" key="2">
    <source>
        <dbReference type="EMBL" id="KAK3233666.1"/>
    </source>
</evidence>
<comment type="caution">
    <text evidence="2">The sequence shown here is derived from an EMBL/GenBank/DDBJ whole genome shotgun (WGS) entry which is preliminary data.</text>
</comment>
<reference evidence="2 3" key="1">
    <citation type="journal article" date="2015" name="Genome Biol. Evol.">
        <title>Comparative Genomics of a Bacterivorous Green Alga Reveals Evolutionary Causalities and Consequences of Phago-Mixotrophic Mode of Nutrition.</title>
        <authorList>
            <person name="Burns J.A."/>
            <person name="Paasch A."/>
            <person name="Narechania A."/>
            <person name="Kim E."/>
        </authorList>
    </citation>
    <scope>NUCLEOTIDE SEQUENCE [LARGE SCALE GENOMIC DNA]</scope>
    <source>
        <strain evidence="2 3">PLY_AMNH</strain>
    </source>
</reference>
<organism evidence="2 3">
    <name type="scientific">Cymbomonas tetramitiformis</name>
    <dbReference type="NCBI Taxonomy" id="36881"/>
    <lineage>
        <taxon>Eukaryota</taxon>
        <taxon>Viridiplantae</taxon>
        <taxon>Chlorophyta</taxon>
        <taxon>Pyramimonadophyceae</taxon>
        <taxon>Pyramimonadales</taxon>
        <taxon>Pyramimonadaceae</taxon>
        <taxon>Cymbomonas</taxon>
    </lineage>
</organism>
<feature type="region of interest" description="Disordered" evidence="1">
    <location>
        <begin position="421"/>
        <end position="441"/>
    </location>
</feature>
<sequence>MIESMDTDEDRKRQRDGTQGDPKPELQAAEGDEGGGATGITVTPDKETDYAVVGGRGSAGARKHKACERSPGVQFMGLRANNQTKGGKGGGKGAARAREDQLRTSEVVDRARAVVDWSKHPQAPRIPEWTKLGCLLRKVEGHCQENPTVDPITTLEEALEDRLRDPRVDIVHTSRGSLLESMWGDIFDGEREITHFNAGAALSWTNRHEVWPIAETGYMATVGPTNASPQEITEFLPYVDSMLGEVLGEKDTAHIILQGNLAPMIEWAGERARHAHISFLSAEAAAAFLHLSITWIPLSFIGKDVGQFAEVCHTFNRQNRDTLEAVEKGRKRDCQGEILERDAVVLTFTTAKIADRVVNGETPFPFPGTRFEKLADNDTLAGIRDLECIVEEHQGKLDNERGPGLLAVQLEEVLQGVLWGEPQEGKPRPHSRHPTTRISPASVPGDYGTYLRSSTNYEGKLVFVCALTSAAYTRVADEGGIQFEIYFPEEGVGTETYTIYAGLYSKRGKKTQEKKNARPKSRGGGGTSVGWVQQTTGEVAKSYAQAAQKAGREAREAETAAQASLVTEVSRLAREVEDLTGTCSVGFEDITSDIRRNTEALNENVRELRIVAQAWQVNAAHNTRIQENLLDRMMARGGEKVPARKPTELTYVPEQKLISDSPSDRKQLGAGGVSGKTTRQLEIELELLKRTKVSPLEKSLLEVGKGVKPYQGESEWRGHRGEVGSEVSPESADQRGRGKSAGLNRKADGVKRCQSKEETRDTEAAHKQPATRHRGTQEGEPEKLRTSQTATKETGKGPYTQEGDGPKKETSKLRAQEGPSSTACRAGGKTAELRQDATHRVEPIDVIVPPNNFKSIST</sequence>
<keyword evidence="3" id="KW-1185">Reference proteome</keyword>
<accession>A0AAE0BBQ5</accession>
<feature type="region of interest" description="Disordered" evidence="1">
    <location>
        <begin position="508"/>
        <end position="530"/>
    </location>
</feature>
<feature type="compositionally biased region" description="Basic and acidic residues" evidence="1">
    <location>
        <begin position="714"/>
        <end position="723"/>
    </location>
</feature>
<feature type="compositionally biased region" description="Basic and acidic residues" evidence="1">
    <location>
        <begin position="745"/>
        <end position="766"/>
    </location>
</feature>
<feature type="compositionally biased region" description="Basic and acidic residues" evidence="1">
    <location>
        <begin position="775"/>
        <end position="785"/>
    </location>
</feature>
<feature type="region of interest" description="Disordered" evidence="1">
    <location>
        <begin position="1"/>
        <end position="104"/>
    </location>
</feature>
<evidence type="ECO:0000256" key="1">
    <source>
        <dbReference type="SAM" id="MobiDB-lite"/>
    </source>
</evidence>
<dbReference type="Proteomes" id="UP001190700">
    <property type="component" value="Unassembled WGS sequence"/>
</dbReference>
<feature type="compositionally biased region" description="Basic and acidic residues" evidence="1">
    <location>
        <begin position="9"/>
        <end position="24"/>
    </location>
</feature>
<feature type="region of interest" description="Disordered" evidence="1">
    <location>
        <begin position="710"/>
        <end position="844"/>
    </location>
</feature>